<accession>A0A1I8G7Q6</accession>
<dbReference type="InterPro" id="IPR014716">
    <property type="entry name" value="Fibrinogen_a/b/g_C_1"/>
</dbReference>
<dbReference type="PANTHER" id="PTHR19143:SF327">
    <property type="entry name" value="FI21813P1-RELATED"/>
    <property type="match status" value="1"/>
</dbReference>
<dbReference type="PANTHER" id="PTHR19143">
    <property type="entry name" value="FIBRINOGEN/TENASCIN/ANGIOPOEITIN"/>
    <property type="match status" value="1"/>
</dbReference>
<protein>
    <submittedName>
        <fullName evidence="3">Fibrinogen C-terminal domain-containing protein</fullName>
    </submittedName>
</protein>
<dbReference type="InterPro" id="IPR050373">
    <property type="entry name" value="Fibrinogen_C-term_domain"/>
</dbReference>
<name>A0A1I8G7Q6_9PLAT</name>
<evidence type="ECO:0000259" key="1">
    <source>
        <dbReference type="PROSITE" id="PS51406"/>
    </source>
</evidence>
<keyword evidence="2" id="KW-1185">Reference proteome</keyword>
<dbReference type="Gene3D" id="3.90.215.10">
    <property type="entry name" value="Gamma Fibrinogen, chain A, domain 1"/>
    <property type="match status" value="1"/>
</dbReference>
<proteinExistence type="predicted"/>
<dbReference type="InterPro" id="IPR002181">
    <property type="entry name" value="Fibrinogen_a/b/g_C_dom"/>
</dbReference>
<sequence length="198" mass="22063">QTDARLSACRKVCRGSKLFCVFQQRLTDSVNFSRPWPDYVSGFGDEDNFWIGLELLSLITSLSNSTLRAELFDWSDAMFSAEYLGFVVKNASTQYTMDYAGFLSANSNVTGDSLSLCRGEKFSTMDRDNDNFGGSCSLIYHGAAGWWFRGCSNVNPNGWMTSGQVDNFPKAVHWYSVHGNKNSLKAVRLLVQLPTEGP</sequence>
<dbReference type="SMART" id="SM00186">
    <property type="entry name" value="FBG"/>
    <property type="match status" value="1"/>
</dbReference>
<reference evidence="3" key="1">
    <citation type="submission" date="2016-11" db="UniProtKB">
        <authorList>
            <consortium name="WormBaseParasite"/>
        </authorList>
    </citation>
    <scope>IDENTIFICATION</scope>
</reference>
<dbReference type="Gene3D" id="4.10.530.10">
    <property type="entry name" value="Gamma-fibrinogen Carboxyl Terminal Fragment, domain 2"/>
    <property type="match status" value="1"/>
</dbReference>
<dbReference type="AlphaFoldDB" id="A0A1I8G7Q6"/>
<dbReference type="SUPFAM" id="SSF56496">
    <property type="entry name" value="Fibrinogen C-terminal domain-like"/>
    <property type="match status" value="1"/>
</dbReference>
<dbReference type="GO" id="GO:0005615">
    <property type="term" value="C:extracellular space"/>
    <property type="evidence" value="ECO:0007669"/>
    <property type="project" value="TreeGrafter"/>
</dbReference>
<evidence type="ECO:0000313" key="2">
    <source>
        <dbReference type="Proteomes" id="UP000095280"/>
    </source>
</evidence>
<evidence type="ECO:0000313" key="3">
    <source>
        <dbReference type="WBParaSite" id="maker-uti_cns_0001120-snap-gene-1.12-mRNA-1"/>
    </source>
</evidence>
<dbReference type="Pfam" id="PF00147">
    <property type="entry name" value="Fibrinogen_C"/>
    <property type="match status" value="1"/>
</dbReference>
<dbReference type="PROSITE" id="PS51406">
    <property type="entry name" value="FIBRINOGEN_C_2"/>
    <property type="match status" value="1"/>
</dbReference>
<organism evidence="2 3">
    <name type="scientific">Macrostomum lignano</name>
    <dbReference type="NCBI Taxonomy" id="282301"/>
    <lineage>
        <taxon>Eukaryota</taxon>
        <taxon>Metazoa</taxon>
        <taxon>Spiralia</taxon>
        <taxon>Lophotrochozoa</taxon>
        <taxon>Platyhelminthes</taxon>
        <taxon>Rhabditophora</taxon>
        <taxon>Macrostomorpha</taxon>
        <taxon>Macrostomida</taxon>
        <taxon>Macrostomidae</taxon>
        <taxon>Macrostomum</taxon>
    </lineage>
</organism>
<dbReference type="InterPro" id="IPR036056">
    <property type="entry name" value="Fibrinogen-like_C"/>
</dbReference>
<dbReference type="WBParaSite" id="maker-uti_cns_0001120-snap-gene-1.12-mRNA-1">
    <property type="protein sequence ID" value="maker-uti_cns_0001120-snap-gene-1.12-mRNA-1"/>
    <property type="gene ID" value="maker-uti_cns_0001120-snap-gene-1.12"/>
</dbReference>
<dbReference type="Proteomes" id="UP000095280">
    <property type="component" value="Unplaced"/>
</dbReference>
<feature type="domain" description="Fibrinogen C-terminal" evidence="1">
    <location>
        <begin position="1"/>
        <end position="195"/>
    </location>
</feature>